<dbReference type="EnsemblMetazoa" id="Aqu2.1.38414_001">
    <property type="protein sequence ID" value="Aqu2.1.38414_001"/>
    <property type="gene ID" value="Aqu2.1.38414"/>
</dbReference>
<reference evidence="2" key="2">
    <citation type="submission" date="2017-05" db="UniProtKB">
        <authorList>
            <consortium name="EnsemblMetazoa"/>
        </authorList>
    </citation>
    <scope>IDENTIFICATION</scope>
</reference>
<reference evidence="3" key="1">
    <citation type="journal article" date="2010" name="Nature">
        <title>The Amphimedon queenslandica genome and the evolution of animal complexity.</title>
        <authorList>
            <person name="Srivastava M."/>
            <person name="Simakov O."/>
            <person name="Chapman J."/>
            <person name="Fahey B."/>
            <person name="Gauthier M.E."/>
            <person name="Mitros T."/>
            <person name="Richards G.S."/>
            <person name="Conaco C."/>
            <person name="Dacre M."/>
            <person name="Hellsten U."/>
            <person name="Larroux C."/>
            <person name="Putnam N.H."/>
            <person name="Stanke M."/>
            <person name="Adamska M."/>
            <person name="Darling A."/>
            <person name="Degnan S.M."/>
            <person name="Oakley T.H."/>
            <person name="Plachetzki D.C."/>
            <person name="Zhai Y."/>
            <person name="Adamski M."/>
            <person name="Calcino A."/>
            <person name="Cummins S.F."/>
            <person name="Goodstein D.M."/>
            <person name="Harris C."/>
            <person name="Jackson D.J."/>
            <person name="Leys S.P."/>
            <person name="Shu S."/>
            <person name="Woodcroft B.J."/>
            <person name="Vervoort M."/>
            <person name="Kosik K.S."/>
            <person name="Manning G."/>
            <person name="Degnan B.M."/>
            <person name="Rokhsar D.S."/>
        </authorList>
    </citation>
    <scope>NUCLEOTIDE SEQUENCE [LARGE SCALE GENOMIC DNA]</scope>
</reference>
<evidence type="ECO:0008006" key="4">
    <source>
        <dbReference type="Google" id="ProtNLM"/>
    </source>
</evidence>
<dbReference type="STRING" id="400682.A0A1X7VF94"/>
<organism evidence="2">
    <name type="scientific">Amphimedon queenslandica</name>
    <name type="common">Sponge</name>
    <dbReference type="NCBI Taxonomy" id="400682"/>
    <lineage>
        <taxon>Eukaryota</taxon>
        <taxon>Metazoa</taxon>
        <taxon>Porifera</taxon>
        <taxon>Demospongiae</taxon>
        <taxon>Heteroscleromorpha</taxon>
        <taxon>Haplosclerida</taxon>
        <taxon>Niphatidae</taxon>
        <taxon>Amphimedon</taxon>
    </lineage>
</organism>
<evidence type="ECO:0000313" key="2">
    <source>
        <dbReference type="EnsemblMetazoa" id="Aqu2.1.38414_001"/>
    </source>
</evidence>
<dbReference type="EnsemblMetazoa" id="XM_003384607.3">
    <property type="protein sequence ID" value="XP_003384655.2"/>
    <property type="gene ID" value="LOC100641965"/>
</dbReference>
<accession>A0A1X7VF94</accession>
<proteinExistence type="predicted"/>
<dbReference type="OrthoDB" id="514167at2759"/>
<dbReference type="Proteomes" id="UP000007879">
    <property type="component" value="Unassembled WGS sequence"/>
</dbReference>
<evidence type="ECO:0000256" key="1">
    <source>
        <dbReference type="SAM" id="MobiDB-lite"/>
    </source>
</evidence>
<dbReference type="InterPro" id="IPR019265">
    <property type="entry name" value="RTRAF"/>
</dbReference>
<dbReference type="InParanoid" id="A0A1X7VF94"/>
<name>A0A1X7VF94_AMPQE</name>
<protein>
    <recommendedName>
        <fullName evidence="4">RNA transcription, translation and transport factor protein</fullName>
    </recommendedName>
</protein>
<dbReference type="Pfam" id="PF10036">
    <property type="entry name" value="RLL"/>
    <property type="match status" value="1"/>
</dbReference>
<keyword evidence="3" id="KW-1185">Reference proteome</keyword>
<dbReference type="eggNOG" id="KOG4380">
    <property type="taxonomic scope" value="Eukaryota"/>
</dbReference>
<sequence length="263" mass="29360">MDITSLVTPLQRKLTCLDYHSPSASFTDHAQLKSLVIWLEDQKIRHYTIDERTPLRDETGDNWNKVFEKYLTDMQCPFSFDSAPTPCLHWLIDEAVRCEFTDVSKSHKSLCSGLCRRDNKKPNGALPNAALNISSSDPVLKRGVEALAKILQITSHVDPTVLLAACRLVIEEKLSEEALKRAKDEADKGSSPSSRKPTHHDISPKQCGFDLGDPVLGEAAKVLRLLHIRELRELQTKINELIVAIQNITADPKTDSSLGKVGR</sequence>
<evidence type="ECO:0000313" key="3">
    <source>
        <dbReference type="Proteomes" id="UP000007879"/>
    </source>
</evidence>
<dbReference type="OMA" id="YPMRILR"/>
<feature type="region of interest" description="Disordered" evidence="1">
    <location>
        <begin position="181"/>
        <end position="205"/>
    </location>
</feature>
<dbReference type="PANTHER" id="PTHR15924">
    <property type="entry name" value="CLE"/>
    <property type="match status" value="1"/>
</dbReference>
<dbReference type="AlphaFoldDB" id="A0A1X7VF94"/>
<gene>
    <name evidence="2" type="primary">100641965</name>
</gene>
<dbReference type="KEGG" id="aqu:100641965"/>